<evidence type="ECO:0000313" key="6">
    <source>
        <dbReference type="Proteomes" id="UP000183050"/>
    </source>
</evidence>
<dbReference type="EMBL" id="LVYU01000108">
    <property type="protein sequence ID" value="KZA99037.1"/>
    <property type="molecule type" value="Genomic_DNA"/>
</dbReference>
<keyword evidence="1" id="KW-1133">Transmembrane helix</keyword>
<dbReference type="InterPro" id="IPR013099">
    <property type="entry name" value="K_chnl_dom"/>
</dbReference>
<dbReference type="AlphaFoldDB" id="A0A154IG07"/>
<name>A0A154IG07_RHILE</name>
<dbReference type="EMBL" id="CP018228">
    <property type="protein sequence ID" value="API51107.1"/>
    <property type="molecule type" value="Genomic_DNA"/>
</dbReference>
<dbReference type="RefSeq" id="WP_062943342.1">
    <property type="nucleotide sequence ID" value="NZ_CP018228.1"/>
</dbReference>
<evidence type="ECO:0000259" key="3">
    <source>
        <dbReference type="Pfam" id="PF07885"/>
    </source>
</evidence>
<keyword evidence="1" id="KW-0472">Membrane</keyword>
<accession>A0A154IG07</accession>
<organism evidence="5">
    <name type="scientific">Rhizobium leguminosarum</name>
    <dbReference type="NCBI Taxonomy" id="384"/>
    <lineage>
        <taxon>Bacteria</taxon>
        <taxon>Pseudomonadati</taxon>
        <taxon>Pseudomonadota</taxon>
        <taxon>Alphaproteobacteria</taxon>
        <taxon>Hyphomicrobiales</taxon>
        <taxon>Rhizobiaceae</taxon>
        <taxon>Rhizobium/Agrobacterium group</taxon>
        <taxon>Rhizobium</taxon>
    </lineage>
</organism>
<keyword evidence="2" id="KW-0732">Signal</keyword>
<evidence type="ECO:0000256" key="2">
    <source>
        <dbReference type="SAM" id="SignalP"/>
    </source>
</evidence>
<evidence type="ECO:0000256" key="1">
    <source>
        <dbReference type="SAM" id="Phobius"/>
    </source>
</evidence>
<protein>
    <recommendedName>
        <fullName evidence="3">Potassium channel domain-containing protein</fullName>
    </recommendedName>
</protein>
<dbReference type="Proteomes" id="UP000183050">
    <property type="component" value="Chromosome"/>
</dbReference>
<feature type="signal peptide" evidence="2">
    <location>
        <begin position="1"/>
        <end position="22"/>
    </location>
</feature>
<reference evidence="4 6" key="2">
    <citation type="submission" date="2016-11" db="EMBL/GenBank/DDBJ databases">
        <title>Rhizobium leguminosarum bv. viciae strain Vaf12 isolated from Vavilovia formosa root nodules from Russia, Dagestan.</title>
        <authorList>
            <person name="Kimeklis A."/>
        </authorList>
    </citation>
    <scope>NUCLEOTIDE SEQUENCE [LARGE SCALE GENOMIC DNA]</scope>
    <source>
        <strain evidence="4 6">Vaf-108</strain>
    </source>
</reference>
<evidence type="ECO:0000313" key="5">
    <source>
        <dbReference type="EMBL" id="KZA99037.1"/>
    </source>
</evidence>
<keyword evidence="1" id="KW-0812">Transmembrane</keyword>
<feature type="chain" id="PRO_5007595970" description="Potassium channel domain-containing protein" evidence="2">
    <location>
        <begin position="23"/>
        <end position="149"/>
    </location>
</feature>
<feature type="transmembrane region" description="Helical" evidence="1">
    <location>
        <begin position="50"/>
        <end position="72"/>
    </location>
</feature>
<dbReference type="SUPFAM" id="SSF81324">
    <property type="entry name" value="Voltage-gated potassium channels"/>
    <property type="match status" value="1"/>
</dbReference>
<dbReference type="Pfam" id="PF07885">
    <property type="entry name" value="Ion_trans_2"/>
    <property type="match status" value="1"/>
</dbReference>
<proteinExistence type="predicted"/>
<gene>
    <name evidence="5" type="ORF">A4A59_24720</name>
    <name evidence="4" type="ORF">BMW22_05125</name>
</gene>
<sequence length="149" mass="16145">MITVIGLGLLAMSMCLALQALASVLAARYFAHAHTQPVGRKPRRTIFLQFAVLMIVLMVGNILQVAFWALLYRALGAFEEFETAMYFSGVTFTSLGYGDVVLDGRIRLLAPLQAANGLMMFGITTALFFSAIQQAMGKLAAANQTAHEP</sequence>
<evidence type="ECO:0000313" key="4">
    <source>
        <dbReference type="EMBL" id="API51107.1"/>
    </source>
</evidence>
<reference evidence="5" key="1">
    <citation type="submission" date="2016-03" db="EMBL/GenBank/DDBJ databases">
        <title>Microsymbionts genomes from the relict species Vavilovia formosa.</title>
        <authorList>
            <person name="Chirak E."/>
            <person name="Kimeklis A."/>
            <person name="Kopat V."/>
            <person name="Andronov E."/>
        </authorList>
    </citation>
    <scope>NUCLEOTIDE SEQUENCE [LARGE SCALE GENOMIC DNA]</scope>
    <source>
        <strain evidence="5">Vaf12</strain>
    </source>
</reference>
<dbReference type="Gene3D" id="1.10.287.70">
    <property type="match status" value="1"/>
</dbReference>
<feature type="transmembrane region" description="Helical" evidence="1">
    <location>
        <begin position="84"/>
        <end position="102"/>
    </location>
</feature>
<feature type="domain" description="Potassium channel" evidence="3">
    <location>
        <begin position="65"/>
        <end position="133"/>
    </location>
</feature>
<feature type="transmembrane region" description="Helical" evidence="1">
    <location>
        <begin position="108"/>
        <end position="129"/>
    </location>
</feature>